<feature type="domain" description="HTH cro/C1-type" evidence="1">
    <location>
        <begin position="19"/>
        <end position="72"/>
    </location>
</feature>
<dbReference type="SUPFAM" id="SSF47413">
    <property type="entry name" value="lambda repressor-like DNA-binding domains"/>
    <property type="match status" value="1"/>
</dbReference>
<reference evidence="2 3" key="1">
    <citation type="submission" date="2022-06" db="EMBL/GenBank/DDBJ databases">
        <title>Draft genome sequence of type strain Streptomyces rubrisoli DSM 42083.</title>
        <authorList>
            <person name="Duangmal K."/>
            <person name="Klaysubun C."/>
        </authorList>
    </citation>
    <scope>NUCLEOTIDE SEQUENCE [LARGE SCALE GENOMIC DNA]</scope>
    <source>
        <strain evidence="2 3">DSM 42083</strain>
    </source>
</reference>
<keyword evidence="3" id="KW-1185">Reference proteome</keyword>
<organism evidence="2 3">
    <name type="scientific">Streptantibioticus rubrisoli</name>
    <dbReference type="NCBI Taxonomy" id="1387313"/>
    <lineage>
        <taxon>Bacteria</taxon>
        <taxon>Bacillati</taxon>
        <taxon>Actinomycetota</taxon>
        <taxon>Actinomycetes</taxon>
        <taxon>Kitasatosporales</taxon>
        <taxon>Streptomycetaceae</taxon>
        <taxon>Streptantibioticus</taxon>
    </lineage>
</organism>
<dbReference type="PROSITE" id="PS50943">
    <property type="entry name" value="HTH_CROC1"/>
    <property type="match status" value="1"/>
</dbReference>
<evidence type="ECO:0000259" key="1">
    <source>
        <dbReference type="PROSITE" id="PS50943"/>
    </source>
</evidence>
<dbReference type="RefSeq" id="WP_255926723.1">
    <property type="nucleotide sequence ID" value="NZ_JANFNH010000007.1"/>
</dbReference>
<evidence type="ECO:0000313" key="3">
    <source>
        <dbReference type="Proteomes" id="UP001206206"/>
    </source>
</evidence>
<dbReference type="Pfam" id="PF13560">
    <property type="entry name" value="HTH_31"/>
    <property type="match status" value="1"/>
</dbReference>
<dbReference type="Proteomes" id="UP001206206">
    <property type="component" value="Unassembled WGS sequence"/>
</dbReference>
<dbReference type="SMART" id="SM00530">
    <property type="entry name" value="HTH_XRE"/>
    <property type="match status" value="1"/>
</dbReference>
<dbReference type="InterPro" id="IPR010982">
    <property type="entry name" value="Lambda_DNA-bd_dom_sf"/>
</dbReference>
<dbReference type="Pfam" id="PF19054">
    <property type="entry name" value="DUF5753"/>
    <property type="match status" value="1"/>
</dbReference>
<dbReference type="Gene3D" id="1.10.260.40">
    <property type="entry name" value="lambda repressor-like DNA-binding domains"/>
    <property type="match status" value="1"/>
</dbReference>
<sequence>MAERDDAGAGFLKCFGKQMKLFRELAGLTQAELAKRLNYGEDQVSSVEQGRRIPKPAFIDMVDEVLNAHGVLKAMKDEVAQVRYPAFFRDAARLEAEAVECHAYDCQVINGLLQTEEYARAVFTMRRPLLAEETIEQRVTARLARQEIFSRWPAPLMSFVIEEVLLRRPIGGESVLRGQLEQLLLIGQKRNVEIQVMPTDREDHAGLGGHLILMETAGHQRVAYVEVANVSRLLTERKMVRELEAQYGIIRAQALTPQESMTFIEKLLGEA</sequence>
<name>A0ABT1PAU9_9ACTN</name>
<dbReference type="InterPro" id="IPR043917">
    <property type="entry name" value="DUF5753"/>
</dbReference>
<evidence type="ECO:0000313" key="2">
    <source>
        <dbReference type="EMBL" id="MCQ4042499.1"/>
    </source>
</evidence>
<proteinExistence type="predicted"/>
<accession>A0ABT1PAU9</accession>
<protein>
    <submittedName>
        <fullName evidence="2">Helix-turn-helix transcriptional regulator</fullName>
    </submittedName>
</protein>
<gene>
    <name evidence="2" type="ORF">NON19_10755</name>
</gene>
<dbReference type="InterPro" id="IPR001387">
    <property type="entry name" value="Cro/C1-type_HTH"/>
</dbReference>
<dbReference type="CDD" id="cd00093">
    <property type="entry name" value="HTH_XRE"/>
    <property type="match status" value="1"/>
</dbReference>
<dbReference type="EMBL" id="JANFNH010000007">
    <property type="protein sequence ID" value="MCQ4042499.1"/>
    <property type="molecule type" value="Genomic_DNA"/>
</dbReference>
<comment type="caution">
    <text evidence="2">The sequence shown here is derived from an EMBL/GenBank/DDBJ whole genome shotgun (WGS) entry which is preliminary data.</text>
</comment>